<evidence type="ECO:0000256" key="5">
    <source>
        <dbReference type="HAMAP-Rule" id="MF_00340"/>
    </source>
</evidence>
<evidence type="ECO:0000256" key="4">
    <source>
        <dbReference type="ARBA" id="ARBA00035178"/>
    </source>
</evidence>
<dbReference type="SUPFAM" id="SSF57829">
    <property type="entry name" value="Zn-binding ribosomal proteins"/>
    <property type="match status" value="1"/>
</dbReference>
<organism evidence="7 8">
    <name type="scientific">Ancylobacter tetraedralis</name>
    <dbReference type="NCBI Taxonomy" id="217068"/>
    <lineage>
        <taxon>Bacteria</taxon>
        <taxon>Pseudomonadati</taxon>
        <taxon>Pseudomonadota</taxon>
        <taxon>Alphaproteobacteria</taxon>
        <taxon>Hyphomicrobiales</taxon>
        <taxon>Xanthobacteraceae</taxon>
        <taxon>Ancylobacter</taxon>
    </lineage>
</organism>
<evidence type="ECO:0000313" key="7">
    <source>
        <dbReference type="EMBL" id="MBB3772224.1"/>
    </source>
</evidence>
<dbReference type="Pfam" id="PF01783">
    <property type="entry name" value="Ribosomal_L32p"/>
    <property type="match status" value="1"/>
</dbReference>
<reference evidence="7 8" key="1">
    <citation type="submission" date="2020-08" db="EMBL/GenBank/DDBJ databases">
        <title>Genomic Encyclopedia of Type Strains, Phase IV (KMG-IV): sequencing the most valuable type-strain genomes for metagenomic binning, comparative biology and taxonomic classification.</title>
        <authorList>
            <person name="Goeker M."/>
        </authorList>
    </citation>
    <scope>NUCLEOTIDE SEQUENCE [LARGE SCALE GENOMIC DNA]</scope>
    <source>
        <strain evidence="7 8">DSM 5895</strain>
    </source>
</reference>
<keyword evidence="8" id="KW-1185">Reference proteome</keyword>
<feature type="region of interest" description="Disordered" evidence="6">
    <location>
        <begin position="1"/>
        <end position="40"/>
    </location>
</feature>
<evidence type="ECO:0000256" key="6">
    <source>
        <dbReference type="SAM" id="MobiDB-lite"/>
    </source>
</evidence>
<comment type="similarity">
    <text evidence="1 5">Belongs to the bacterial ribosomal protein bL32 family.</text>
</comment>
<dbReference type="Gene3D" id="1.20.5.640">
    <property type="entry name" value="Single helix bin"/>
    <property type="match status" value="1"/>
</dbReference>
<dbReference type="HAMAP" id="MF_00340">
    <property type="entry name" value="Ribosomal_bL32"/>
    <property type="match status" value="1"/>
</dbReference>
<evidence type="ECO:0000256" key="2">
    <source>
        <dbReference type="ARBA" id="ARBA00022980"/>
    </source>
</evidence>
<evidence type="ECO:0000313" key="8">
    <source>
        <dbReference type="Proteomes" id="UP000533469"/>
    </source>
</evidence>
<dbReference type="NCBIfam" id="TIGR01031">
    <property type="entry name" value="rpmF_bact"/>
    <property type="match status" value="1"/>
</dbReference>
<feature type="compositionally biased region" description="Basic residues" evidence="6">
    <location>
        <begin position="1"/>
        <end position="16"/>
    </location>
</feature>
<protein>
    <recommendedName>
        <fullName evidence="4 5">Large ribosomal subunit protein bL32</fullName>
    </recommendedName>
</protein>
<dbReference type="Proteomes" id="UP000533469">
    <property type="component" value="Unassembled WGS sequence"/>
</dbReference>
<dbReference type="PANTHER" id="PTHR35534">
    <property type="entry name" value="50S RIBOSOMAL PROTEIN L32"/>
    <property type="match status" value="1"/>
</dbReference>
<sequence>MAVPKKKTSPSRRGMRRSADALAKPTYVEDKDSGELRRPHHLDLKTGMYKGRQVLKVKVEA</sequence>
<proteinExistence type="inferred from homology"/>
<keyword evidence="3 5" id="KW-0687">Ribonucleoprotein</keyword>
<dbReference type="GO" id="GO:0015934">
    <property type="term" value="C:large ribosomal subunit"/>
    <property type="evidence" value="ECO:0007669"/>
    <property type="project" value="InterPro"/>
</dbReference>
<dbReference type="PANTHER" id="PTHR35534:SF1">
    <property type="entry name" value="LARGE RIBOSOMAL SUBUNIT PROTEIN BL32"/>
    <property type="match status" value="1"/>
</dbReference>
<dbReference type="RefSeq" id="WP_183190398.1">
    <property type="nucleotide sequence ID" value="NZ_JACICD010000005.1"/>
</dbReference>
<dbReference type="InterPro" id="IPR002677">
    <property type="entry name" value="Ribosomal_bL32"/>
</dbReference>
<dbReference type="AlphaFoldDB" id="A0A839ZBU8"/>
<accession>A0A839ZBU8</accession>
<feature type="compositionally biased region" description="Basic and acidic residues" evidence="6">
    <location>
        <begin position="27"/>
        <end position="40"/>
    </location>
</feature>
<dbReference type="GO" id="GO:0003735">
    <property type="term" value="F:structural constituent of ribosome"/>
    <property type="evidence" value="ECO:0007669"/>
    <property type="project" value="InterPro"/>
</dbReference>
<dbReference type="EMBL" id="JACICD010000005">
    <property type="protein sequence ID" value="MBB3772224.1"/>
    <property type="molecule type" value="Genomic_DNA"/>
</dbReference>
<dbReference type="InterPro" id="IPR011332">
    <property type="entry name" value="Ribosomal_zn-bd"/>
</dbReference>
<comment type="caution">
    <text evidence="7">The sequence shown here is derived from an EMBL/GenBank/DDBJ whole genome shotgun (WGS) entry which is preliminary data.</text>
</comment>
<evidence type="ECO:0000256" key="3">
    <source>
        <dbReference type="ARBA" id="ARBA00023274"/>
    </source>
</evidence>
<evidence type="ECO:0000256" key="1">
    <source>
        <dbReference type="ARBA" id="ARBA00008560"/>
    </source>
</evidence>
<dbReference type="InterPro" id="IPR044957">
    <property type="entry name" value="Ribosomal_bL32_bact"/>
</dbReference>
<dbReference type="GO" id="GO:0006412">
    <property type="term" value="P:translation"/>
    <property type="evidence" value="ECO:0007669"/>
    <property type="project" value="UniProtKB-UniRule"/>
</dbReference>
<gene>
    <name evidence="5" type="primary">rpmF</name>
    <name evidence="7" type="ORF">FHS55_002836</name>
</gene>
<name>A0A839ZBU8_9HYPH</name>
<keyword evidence="2 5" id="KW-0689">Ribosomal protein</keyword>